<proteinExistence type="predicted"/>
<dbReference type="InterPro" id="IPR024301">
    <property type="entry name" value="Amidase_6"/>
</dbReference>
<accession>A0A4U9R571</accession>
<dbReference type="RefSeq" id="WP_138209519.1">
    <property type="nucleotide sequence ID" value="NZ_CBCRUQ010000001.1"/>
</dbReference>
<keyword evidence="4" id="KW-1185">Reference proteome</keyword>
<feature type="chain" id="PRO_5020878734" evidence="1">
    <location>
        <begin position="29"/>
        <end position="398"/>
    </location>
</feature>
<dbReference type="Pfam" id="PF12671">
    <property type="entry name" value="Amidase_6"/>
    <property type="match status" value="1"/>
</dbReference>
<evidence type="ECO:0000313" key="3">
    <source>
        <dbReference type="EMBL" id="VTQ85641.1"/>
    </source>
</evidence>
<gene>
    <name evidence="3" type="ORF">NCTC503_00797</name>
</gene>
<dbReference type="EMBL" id="LR590481">
    <property type="protein sequence ID" value="VTQ85641.1"/>
    <property type="molecule type" value="Genomic_DNA"/>
</dbReference>
<dbReference type="Proteomes" id="UP000308489">
    <property type="component" value="Chromosome 1"/>
</dbReference>
<keyword evidence="1" id="KW-0732">Signal</keyword>
<protein>
    <submittedName>
        <fullName evidence="3">Exported protein</fullName>
    </submittedName>
</protein>
<evidence type="ECO:0000259" key="2">
    <source>
        <dbReference type="Pfam" id="PF12671"/>
    </source>
</evidence>
<dbReference type="PANTHER" id="PTHR40032:SF1">
    <property type="entry name" value="EXPORTED PROTEIN"/>
    <property type="match status" value="1"/>
</dbReference>
<evidence type="ECO:0000313" key="4">
    <source>
        <dbReference type="Proteomes" id="UP000308489"/>
    </source>
</evidence>
<feature type="domain" description="Putative amidase" evidence="2">
    <location>
        <begin position="217"/>
        <end position="394"/>
    </location>
</feature>
<organism evidence="3 4">
    <name type="scientific">Hathewaya histolytica</name>
    <name type="common">Clostridium histolyticum</name>
    <dbReference type="NCBI Taxonomy" id="1498"/>
    <lineage>
        <taxon>Bacteria</taxon>
        <taxon>Bacillati</taxon>
        <taxon>Bacillota</taxon>
        <taxon>Clostridia</taxon>
        <taxon>Eubacteriales</taxon>
        <taxon>Clostridiaceae</taxon>
        <taxon>Hathewaya</taxon>
    </lineage>
</organism>
<name>A0A4U9R571_HATHI</name>
<dbReference type="KEGG" id="hhw:NCTC503_00797"/>
<dbReference type="PANTHER" id="PTHR40032">
    <property type="entry name" value="EXPORTED PROTEIN-RELATED"/>
    <property type="match status" value="1"/>
</dbReference>
<dbReference type="AlphaFoldDB" id="A0A4U9R571"/>
<dbReference type="OrthoDB" id="2194542at2"/>
<sequence length="398" mass="46163">MRKAIIKNFILCLMCLSLLANNIPLVYANNEHSKSSYTKEDYNDYIHSFFYTKNQTFFSGDLKPIKEFYDTTQNHGKYSLDHEIRRFRYLRDWASERGIRFTEISSKPSIKKITDKGHIANIRVDEEYIFKYVYEGEENPKENQFGVALFHNLRLKKINKSFKICNDYYLDCFEDGLKAYNIDLKENTLPKPKPQKYDFTKLPKKDILEYKEVKKGSYNRLKAVEYADRYCGVTWATGNKTPKYNKKYKNFTGIGGNCTNYISQCLGDSDGGGLRHGSGWHSINVPNSGTEGSAAWVNADAFKNHLLYSGKGRLVKKGSFNDLIKISENNTNPYFEKLELGDIIAYAKKNDIDHNAIITNFDSHGYPMINSHTVDRYHVPFDLGWGDKDIYFHLIHMK</sequence>
<feature type="signal peptide" evidence="1">
    <location>
        <begin position="1"/>
        <end position="28"/>
    </location>
</feature>
<evidence type="ECO:0000256" key="1">
    <source>
        <dbReference type="SAM" id="SignalP"/>
    </source>
</evidence>
<reference evidence="3 4" key="1">
    <citation type="submission" date="2019-05" db="EMBL/GenBank/DDBJ databases">
        <authorList>
            <consortium name="Pathogen Informatics"/>
        </authorList>
    </citation>
    <scope>NUCLEOTIDE SEQUENCE [LARGE SCALE GENOMIC DNA]</scope>
    <source>
        <strain evidence="3 4">NCTC503</strain>
    </source>
</reference>